<evidence type="ECO:0000256" key="4">
    <source>
        <dbReference type="ARBA" id="ARBA00022692"/>
    </source>
</evidence>
<feature type="signal peptide" evidence="11">
    <location>
        <begin position="1"/>
        <end position="22"/>
    </location>
</feature>
<dbReference type="PANTHER" id="PTHR30329">
    <property type="entry name" value="STATOR ELEMENT OF FLAGELLAR MOTOR COMPLEX"/>
    <property type="match status" value="1"/>
</dbReference>
<dbReference type="InterPro" id="IPR050330">
    <property type="entry name" value="Bact_OuterMem_StrucFunc"/>
</dbReference>
<evidence type="ECO:0000256" key="5">
    <source>
        <dbReference type="ARBA" id="ARBA00022729"/>
    </source>
</evidence>
<dbReference type="InterPro" id="IPR011250">
    <property type="entry name" value="OMP/PagP_B-barrel"/>
</dbReference>
<dbReference type="Gene3D" id="4.10.1080.10">
    <property type="entry name" value="TSP type-3 repeat"/>
    <property type="match status" value="1"/>
</dbReference>
<evidence type="ECO:0000256" key="8">
    <source>
        <dbReference type="ARBA" id="ARBA00023136"/>
    </source>
</evidence>
<feature type="domain" description="OmpA-like" evidence="12">
    <location>
        <begin position="277"/>
        <end position="395"/>
    </location>
</feature>
<evidence type="ECO:0000256" key="3">
    <source>
        <dbReference type="ARBA" id="ARBA00022452"/>
    </source>
</evidence>
<evidence type="ECO:0000256" key="1">
    <source>
        <dbReference type="ARBA" id="ARBA00004571"/>
    </source>
</evidence>
<dbReference type="Gene3D" id="3.30.1330.60">
    <property type="entry name" value="OmpA-like domain"/>
    <property type="match status" value="1"/>
</dbReference>
<evidence type="ECO:0000256" key="2">
    <source>
        <dbReference type="ARBA" id="ARBA00022448"/>
    </source>
</evidence>
<sequence>MKITTRYASALLAGTLAASAMAEETPKADGWVGLFGEYYWVDNDKPEGLGTLDKGPGVGLEFGLHFSEQWAGRIEWSHLNIDGENGGSDESGDRVGVDALYFFKPNGNVYAFAGLKNENLDQTYRLANVGLGTHMMLAPQWRLMLEGALYHDFGEGFKDYSVKLGIARVFGADSPAAPKPAPVVAKASDSDNDGVMDAQDACPDSAAGTRVNANGCSDSDNDGVIDGQDLCPNSMPGSVVNEMGCADDDNDGVANNLDKCPATPMEDKVDADGCSIFQEESLSVTLNVLFANNSSIIGNKTDPQFADFAAFMRRFPNTQAEIAGHTSAVGSAEYNQMLSDKRAKAVRQLLIDQYGIAADRLTAKGYGETRLLDSADTAEAHRKNRRIEAEITVKQQTELKR</sequence>
<name>A0ABW1XKB1_9ALTE</name>
<dbReference type="CDD" id="cd07185">
    <property type="entry name" value="OmpA_C-like"/>
    <property type="match status" value="1"/>
</dbReference>
<dbReference type="InterPro" id="IPR003367">
    <property type="entry name" value="Thrombospondin_3-like_rpt"/>
</dbReference>
<keyword evidence="7" id="KW-0626">Porin</keyword>
<keyword evidence="14" id="KW-1185">Reference proteome</keyword>
<dbReference type="InterPro" id="IPR006664">
    <property type="entry name" value="OMP_bac"/>
</dbReference>
<dbReference type="SUPFAM" id="SSF103647">
    <property type="entry name" value="TSP type-3 repeat"/>
    <property type="match status" value="1"/>
</dbReference>
<keyword evidence="4" id="KW-0812">Transmembrane</keyword>
<evidence type="ECO:0000259" key="12">
    <source>
        <dbReference type="PROSITE" id="PS51123"/>
    </source>
</evidence>
<comment type="subcellular location">
    <subcellularLocation>
        <location evidence="1">Cell outer membrane</location>
        <topology evidence="1">Multi-pass membrane protein</topology>
    </subcellularLocation>
</comment>
<dbReference type="SUPFAM" id="SSF103088">
    <property type="entry name" value="OmpA-like"/>
    <property type="match status" value="1"/>
</dbReference>
<evidence type="ECO:0000256" key="7">
    <source>
        <dbReference type="ARBA" id="ARBA00023114"/>
    </source>
</evidence>
<comment type="caution">
    <text evidence="13">The sequence shown here is derived from an EMBL/GenBank/DDBJ whole genome shotgun (WGS) entry which is preliminary data.</text>
</comment>
<evidence type="ECO:0000256" key="9">
    <source>
        <dbReference type="ARBA" id="ARBA00023237"/>
    </source>
</evidence>
<dbReference type="SUPFAM" id="SSF56925">
    <property type="entry name" value="OMPA-like"/>
    <property type="match status" value="1"/>
</dbReference>
<dbReference type="Pfam" id="PF00691">
    <property type="entry name" value="OmpA"/>
    <property type="match status" value="1"/>
</dbReference>
<dbReference type="InterPro" id="IPR028974">
    <property type="entry name" value="TSP_type-3_rpt"/>
</dbReference>
<dbReference type="PRINTS" id="PR01021">
    <property type="entry name" value="OMPADOMAIN"/>
</dbReference>
<accession>A0ABW1XKB1</accession>
<dbReference type="RefSeq" id="WP_131259598.1">
    <property type="nucleotide sequence ID" value="NZ_JBHSUS010000001.1"/>
</dbReference>
<dbReference type="EMBL" id="JBHSUS010000001">
    <property type="protein sequence ID" value="MFC6440641.1"/>
    <property type="molecule type" value="Genomic_DNA"/>
</dbReference>
<evidence type="ECO:0000313" key="13">
    <source>
        <dbReference type="EMBL" id="MFC6440641.1"/>
    </source>
</evidence>
<keyword evidence="8 10" id="KW-0472">Membrane</keyword>
<protein>
    <submittedName>
        <fullName evidence="13">OmpA family protein</fullName>
    </submittedName>
</protein>
<dbReference type="Pfam" id="PF02412">
    <property type="entry name" value="TSP_3"/>
    <property type="match status" value="2"/>
</dbReference>
<reference evidence="14" key="1">
    <citation type="journal article" date="2019" name="Int. J. Syst. Evol. Microbiol.">
        <title>The Global Catalogue of Microorganisms (GCM) 10K type strain sequencing project: providing services to taxonomists for standard genome sequencing and annotation.</title>
        <authorList>
            <consortium name="The Broad Institute Genomics Platform"/>
            <consortium name="The Broad Institute Genome Sequencing Center for Infectious Disease"/>
            <person name="Wu L."/>
            <person name="Ma J."/>
        </authorList>
    </citation>
    <scope>NUCLEOTIDE SEQUENCE [LARGE SCALE GENOMIC DNA]</scope>
    <source>
        <strain evidence="14">CGMCC 1.16031</strain>
    </source>
</reference>
<keyword evidence="9" id="KW-0998">Cell outer membrane</keyword>
<dbReference type="InterPro" id="IPR036737">
    <property type="entry name" value="OmpA-like_sf"/>
</dbReference>
<proteinExistence type="predicted"/>
<dbReference type="InterPro" id="IPR006665">
    <property type="entry name" value="OmpA-like"/>
</dbReference>
<keyword evidence="3" id="KW-1134">Transmembrane beta strand</keyword>
<dbReference type="Proteomes" id="UP001596364">
    <property type="component" value="Unassembled WGS sequence"/>
</dbReference>
<feature type="chain" id="PRO_5046911441" evidence="11">
    <location>
        <begin position="23"/>
        <end position="401"/>
    </location>
</feature>
<evidence type="ECO:0000256" key="11">
    <source>
        <dbReference type="SAM" id="SignalP"/>
    </source>
</evidence>
<keyword evidence="6" id="KW-0406">Ion transport</keyword>
<dbReference type="InterPro" id="IPR027385">
    <property type="entry name" value="Beta-barrel_OMP"/>
</dbReference>
<gene>
    <name evidence="13" type="ORF">ACFP85_10855</name>
</gene>
<dbReference type="Gene3D" id="2.40.160.20">
    <property type="match status" value="1"/>
</dbReference>
<keyword evidence="2" id="KW-0813">Transport</keyword>
<dbReference type="PANTHER" id="PTHR30329:SF21">
    <property type="entry name" value="LIPOPROTEIN YIAD-RELATED"/>
    <property type="match status" value="1"/>
</dbReference>
<dbReference type="Pfam" id="PF13505">
    <property type="entry name" value="OMP_b-brl"/>
    <property type="match status" value="1"/>
</dbReference>
<organism evidence="13 14">
    <name type="scientific">Pseudobowmanella zhangzhouensis</name>
    <dbReference type="NCBI Taxonomy" id="1537679"/>
    <lineage>
        <taxon>Bacteria</taxon>
        <taxon>Pseudomonadati</taxon>
        <taxon>Pseudomonadota</taxon>
        <taxon>Gammaproteobacteria</taxon>
        <taxon>Alteromonadales</taxon>
        <taxon>Alteromonadaceae</taxon>
    </lineage>
</organism>
<evidence type="ECO:0000313" key="14">
    <source>
        <dbReference type="Proteomes" id="UP001596364"/>
    </source>
</evidence>
<evidence type="ECO:0000256" key="6">
    <source>
        <dbReference type="ARBA" id="ARBA00023065"/>
    </source>
</evidence>
<dbReference type="PROSITE" id="PS51123">
    <property type="entry name" value="OMPA_2"/>
    <property type="match status" value="1"/>
</dbReference>
<evidence type="ECO:0000256" key="10">
    <source>
        <dbReference type="PROSITE-ProRule" id="PRU00473"/>
    </source>
</evidence>
<keyword evidence="5 11" id="KW-0732">Signal</keyword>